<dbReference type="RefSeq" id="WP_092198197.1">
    <property type="nucleotide sequence ID" value="NZ_FOND01000007.1"/>
</dbReference>
<gene>
    <name evidence="4" type="ORF">SAMN05216574_107200</name>
</gene>
<evidence type="ECO:0000313" key="5">
    <source>
        <dbReference type="Proteomes" id="UP000198589"/>
    </source>
</evidence>
<feature type="domain" description="PepSY" evidence="3">
    <location>
        <begin position="69"/>
        <end position="125"/>
    </location>
</feature>
<dbReference type="Gene3D" id="3.10.450.40">
    <property type="match status" value="1"/>
</dbReference>
<evidence type="ECO:0000313" key="4">
    <source>
        <dbReference type="EMBL" id="SFE96673.1"/>
    </source>
</evidence>
<dbReference type="STRING" id="1798228.SAMN05216574_107200"/>
<evidence type="ECO:0000256" key="2">
    <source>
        <dbReference type="SAM" id="SignalP"/>
    </source>
</evidence>
<evidence type="ECO:0000256" key="1">
    <source>
        <dbReference type="SAM" id="MobiDB-lite"/>
    </source>
</evidence>
<feature type="signal peptide" evidence="2">
    <location>
        <begin position="1"/>
        <end position="27"/>
    </location>
</feature>
<feature type="chain" id="PRO_5011715924" evidence="2">
    <location>
        <begin position="28"/>
        <end position="153"/>
    </location>
</feature>
<feature type="region of interest" description="Disordered" evidence="1">
    <location>
        <begin position="116"/>
        <end position="153"/>
    </location>
</feature>
<feature type="compositionally biased region" description="Acidic residues" evidence="1">
    <location>
        <begin position="126"/>
        <end position="153"/>
    </location>
</feature>
<dbReference type="Pfam" id="PF03413">
    <property type="entry name" value="PepSY"/>
    <property type="match status" value="1"/>
</dbReference>
<keyword evidence="5" id="KW-1185">Reference proteome</keyword>
<dbReference type="AlphaFoldDB" id="A0A1I2EVB3"/>
<organism evidence="4 5">
    <name type="scientific">Blastococcus tunisiensis</name>
    <dbReference type="NCBI Taxonomy" id="1798228"/>
    <lineage>
        <taxon>Bacteria</taxon>
        <taxon>Bacillati</taxon>
        <taxon>Actinomycetota</taxon>
        <taxon>Actinomycetes</taxon>
        <taxon>Geodermatophilales</taxon>
        <taxon>Geodermatophilaceae</taxon>
        <taxon>Blastococcus</taxon>
    </lineage>
</organism>
<proteinExistence type="predicted"/>
<evidence type="ECO:0000259" key="3">
    <source>
        <dbReference type="Pfam" id="PF03413"/>
    </source>
</evidence>
<protein>
    <submittedName>
        <fullName evidence="4">Peptidase propeptide and YPEB domain-containing protein</fullName>
    </submittedName>
</protein>
<dbReference type="EMBL" id="FOND01000007">
    <property type="protein sequence ID" value="SFE96673.1"/>
    <property type="molecule type" value="Genomic_DNA"/>
</dbReference>
<name>A0A1I2EVB3_9ACTN</name>
<accession>A0A1I2EVB3</accession>
<keyword evidence="2" id="KW-0732">Signal</keyword>
<dbReference type="Proteomes" id="UP000198589">
    <property type="component" value="Unassembled WGS sequence"/>
</dbReference>
<dbReference type="OrthoDB" id="4336385at2"/>
<sequence length="153" mass="15464">MRIGKRAVVVTAGTAVVLAAAGGVAVATVGGEEGGEDLTRPGTVAVDESTLPEDDAEESEALADLATVDEAAAVDAAVESVGGEVVRAELEEEDGFVVWEVEVRGDDGTLHEVTIDAGDAGVLGTEAEDDDTDDTEDAEDTDDTEDADGTDAD</sequence>
<dbReference type="InterPro" id="IPR025711">
    <property type="entry name" value="PepSY"/>
</dbReference>
<reference evidence="5" key="1">
    <citation type="submission" date="2016-10" db="EMBL/GenBank/DDBJ databases">
        <authorList>
            <person name="Varghese N."/>
            <person name="Submissions S."/>
        </authorList>
    </citation>
    <scope>NUCLEOTIDE SEQUENCE [LARGE SCALE GENOMIC DNA]</scope>
    <source>
        <strain evidence="5">DSM 46838</strain>
    </source>
</reference>